<comment type="caution">
    <text evidence="5">The sequence shown here is derived from an EMBL/GenBank/DDBJ whole genome shotgun (WGS) entry which is preliminary data.</text>
</comment>
<gene>
    <name evidence="5" type="ORF">GCM10017083_08140</name>
</gene>
<dbReference type="Gene3D" id="3.90.226.10">
    <property type="entry name" value="2-enoyl-CoA Hydratase, Chain A, domain 1"/>
    <property type="match status" value="1"/>
</dbReference>
<dbReference type="Pfam" id="PF00378">
    <property type="entry name" value="ECH_1"/>
    <property type="match status" value="1"/>
</dbReference>
<keyword evidence="4" id="KW-0413">Isomerase</keyword>
<dbReference type="InterPro" id="IPR001753">
    <property type="entry name" value="Enoyl-CoA_hydra/iso"/>
</dbReference>
<dbReference type="Gene3D" id="1.10.12.10">
    <property type="entry name" value="Lyase 2-enoyl-coa Hydratase, Chain A, domain 2"/>
    <property type="match status" value="1"/>
</dbReference>
<evidence type="ECO:0000256" key="2">
    <source>
        <dbReference type="ARBA" id="ARBA00005254"/>
    </source>
</evidence>
<dbReference type="EMBL" id="BMZS01000002">
    <property type="protein sequence ID" value="GHD42767.1"/>
    <property type="molecule type" value="Genomic_DNA"/>
</dbReference>
<proteinExistence type="inferred from homology"/>
<reference evidence="5" key="1">
    <citation type="journal article" date="2014" name="Int. J. Syst. Evol. Microbiol.">
        <title>Complete genome sequence of Corynebacterium casei LMG S-19264T (=DSM 44701T), isolated from a smear-ripened cheese.</title>
        <authorList>
            <consortium name="US DOE Joint Genome Institute (JGI-PGF)"/>
            <person name="Walter F."/>
            <person name="Albersmeier A."/>
            <person name="Kalinowski J."/>
            <person name="Ruckert C."/>
        </authorList>
    </citation>
    <scope>NUCLEOTIDE SEQUENCE</scope>
    <source>
        <strain evidence="5">KCTC 42651</strain>
    </source>
</reference>
<dbReference type="InterPro" id="IPR029045">
    <property type="entry name" value="ClpP/crotonase-like_dom_sf"/>
</dbReference>
<reference evidence="5" key="2">
    <citation type="submission" date="2020-09" db="EMBL/GenBank/DDBJ databases">
        <authorList>
            <person name="Sun Q."/>
            <person name="Kim S."/>
        </authorList>
    </citation>
    <scope>NUCLEOTIDE SEQUENCE</scope>
    <source>
        <strain evidence="5">KCTC 42651</strain>
    </source>
</reference>
<protein>
    <submittedName>
        <fullName evidence="5">Enoyl-CoA hydratase</fullName>
    </submittedName>
</protein>
<evidence type="ECO:0000313" key="6">
    <source>
        <dbReference type="Proteomes" id="UP000630353"/>
    </source>
</evidence>
<sequence length="262" mass="27641">MSEPTTLTVEDGLARLTLNRPDAYNTLNRELARSLMEAAVRCAHGGDVRAVLLTAAGANFCGGGDLKSFHAQGDGIDGHVREVTYYLHAACSAFARMDAPLVIAVQGAAAGAGLSLALLGDLVYAGESAFFTMAYTAAGLSPDGGSTFMLPRVVGLRRAQELTLTNRRLTAAEAVDWGIVTAVVPDDSLQLHAAEVARKLAHGPSRAFGRAKRLLVDSFDTSFESQMELEGRYIAASAIEPDGRAGVDAFVNKRKPTFTGRA</sequence>
<dbReference type="InterPro" id="IPR014748">
    <property type="entry name" value="Enoyl-CoA_hydra_C"/>
</dbReference>
<dbReference type="AlphaFoldDB" id="A0A919CNB0"/>
<comment type="subcellular location">
    <subcellularLocation>
        <location evidence="1">Peroxisome</location>
    </subcellularLocation>
</comment>
<evidence type="ECO:0000256" key="1">
    <source>
        <dbReference type="ARBA" id="ARBA00004275"/>
    </source>
</evidence>
<dbReference type="PANTHER" id="PTHR43684">
    <property type="match status" value="1"/>
</dbReference>
<dbReference type="GO" id="GO:0004165">
    <property type="term" value="F:delta(3)-delta(2)-enoyl-CoA isomerase activity"/>
    <property type="evidence" value="ECO:0007669"/>
    <property type="project" value="UniProtKB-ARBA"/>
</dbReference>
<keyword evidence="6" id="KW-1185">Reference proteome</keyword>
<name>A0A919CNB0_9PROT</name>
<dbReference type="RefSeq" id="WP_189987657.1">
    <property type="nucleotide sequence ID" value="NZ_BMZS01000002.1"/>
</dbReference>
<dbReference type="CDD" id="cd06558">
    <property type="entry name" value="crotonase-like"/>
    <property type="match status" value="1"/>
</dbReference>
<evidence type="ECO:0000256" key="4">
    <source>
        <dbReference type="ARBA" id="ARBA00023235"/>
    </source>
</evidence>
<dbReference type="PANTHER" id="PTHR43684:SF1">
    <property type="entry name" value="ENOYL-COA DELTA ISOMERASE 2"/>
    <property type="match status" value="1"/>
</dbReference>
<evidence type="ECO:0000313" key="5">
    <source>
        <dbReference type="EMBL" id="GHD42767.1"/>
    </source>
</evidence>
<accession>A0A919CNB0</accession>
<dbReference type="SUPFAM" id="SSF52096">
    <property type="entry name" value="ClpP/crotonase"/>
    <property type="match status" value="1"/>
</dbReference>
<organism evidence="5 6">
    <name type="scientific">Thalassobaculum fulvum</name>
    <dbReference type="NCBI Taxonomy" id="1633335"/>
    <lineage>
        <taxon>Bacteria</taxon>
        <taxon>Pseudomonadati</taxon>
        <taxon>Pseudomonadota</taxon>
        <taxon>Alphaproteobacteria</taxon>
        <taxon>Rhodospirillales</taxon>
        <taxon>Thalassobaculaceae</taxon>
        <taxon>Thalassobaculum</taxon>
    </lineage>
</organism>
<dbReference type="Proteomes" id="UP000630353">
    <property type="component" value="Unassembled WGS sequence"/>
</dbReference>
<comment type="similarity">
    <text evidence="2">Belongs to the enoyl-CoA hydratase/isomerase family.</text>
</comment>
<keyword evidence="3" id="KW-0576">Peroxisome</keyword>
<dbReference type="InterPro" id="IPR051053">
    <property type="entry name" value="ECH/Chromodomain_protein"/>
</dbReference>
<evidence type="ECO:0000256" key="3">
    <source>
        <dbReference type="ARBA" id="ARBA00023140"/>
    </source>
</evidence>